<proteinExistence type="predicted"/>
<dbReference type="EMBL" id="BK014705">
    <property type="protein sequence ID" value="DAD68625.1"/>
    <property type="molecule type" value="Genomic_DNA"/>
</dbReference>
<protein>
    <recommendedName>
        <fullName evidence="2">Tail tube protein</fullName>
    </recommendedName>
</protein>
<reference evidence="1" key="1">
    <citation type="journal article" date="2021" name="Proc. Natl. Acad. Sci. U.S.A.">
        <title>A Catalog of Tens of Thousands of Viruses from Human Metagenomes Reveals Hidden Associations with Chronic Diseases.</title>
        <authorList>
            <person name="Tisza M.J."/>
            <person name="Buck C.B."/>
        </authorList>
    </citation>
    <scope>NUCLEOTIDE SEQUENCE</scope>
    <source>
        <strain evidence="1">CtABi4</strain>
    </source>
</reference>
<accession>A0A8S5LFL1</accession>
<sequence length="168" mass="18377">MAVSTPDIGKLKRSYLLHFIDASFGTGESPKWYLIGKDIDDMSVELSPDTSTVKNILDETSVNDNGYEPTLDAGTYYANTGDSIYPKIKDIAMNRLTGDDCKTKILEVLIDKKTGSYDAWIEDCIVKPQSYGGAQGGVNIPFNVTFDGNRKQGTATISDKVPTFTETV</sequence>
<name>A0A8S5LFL1_9CAUD</name>
<evidence type="ECO:0000313" key="1">
    <source>
        <dbReference type="EMBL" id="DAD68625.1"/>
    </source>
</evidence>
<evidence type="ECO:0008006" key="2">
    <source>
        <dbReference type="Google" id="ProtNLM"/>
    </source>
</evidence>
<organism evidence="1">
    <name type="scientific">Siphoviridae sp. ctABi4</name>
    <dbReference type="NCBI Taxonomy" id="2823566"/>
    <lineage>
        <taxon>Viruses</taxon>
        <taxon>Duplodnaviria</taxon>
        <taxon>Heunggongvirae</taxon>
        <taxon>Uroviricota</taxon>
        <taxon>Caudoviricetes</taxon>
    </lineage>
</organism>